<keyword evidence="3" id="KW-1185">Reference proteome</keyword>
<proteinExistence type="predicted"/>
<name>A0ABN7PL67_TIMPD</name>
<feature type="non-terminal residue" evidence="2">
    <location>
        <position position="78"/>
    </location>
</feature>
<evidence type="ECO:0000259" key="1">
    <source>
        <dbReference type="PROSITE" id="PS50042"/>
    </source>
</evidence>
<organism evidence="2 3">
    <name type="scientific">Timema podura</name>
    <name type="common">Walking stick</name>
    <dbReference type="NCBI Taxonomy" id="61482"/>
    <lineage>
        <taxon>Eukaryota</taxon>
        <taxon>Metazoa</taxon>
        <taxon>Ecdysozoa</taxon>
        <taxon>Arthropoda</taxon>
        <taxon>Hexapoda</taxon>
        <taxon>Insecta</taxon>
        <taxon>Pterygota</taxon>
        <taxon>Neoptera</taxon>
        <taxon>Polyneoptera</taxon>
        <taxon>Phasmatodea</taxon>
        <taxon>Timematodea</taxon>
        <taxon>Timematoidea</taxon>
        <taxon>Timematidae</taxon>
        <taxon>Timema</taxon>
    </lineage>
</organism>
<dbReference type="CDD" id="cd00038">
    <property type="entry name" value="CAP_ED"/>
    <property type="match status" value="1"/>
</dbReference>
<dbReference type="InterPro" id="IPR018490">
    <property type="entry name" value="cNMP-bd_dom_sf"/>
</dbReference>
<feature type="domain" description="Cyclic nucleotide-binding" evidence="1">
    <location>
        <begin position="1"/>
        <end position="74"/>
    </location>
</feature>
<dbReference type="PROSITE" id="PS50042">
    <property type="entry name" value="CNMP_BINDING_3"/>
    <property type="match status" value="1"/>
</dbReference>
<gene>
    <name evidence="2" type="ORF">TPAB3V08_LOCUS14776</name>
</gene>
<dbReference type="InterPro" id="IPR000595">
    <property type="entry name" value="cNMP-bd_dom"/>
</dbReference>
<dbReference type="InterPro" id="IPR014710">
    <property type="entry name" value="RmlC-like_jellyroll"/>
</dbReference>
<dbReference type="SUPFAM" id="SSF51206">
    <property type="entry name" value="cAMP-binding domain-like"/>
    <property type="match status" value="1"/>
</dbReference>
<dbReference type="EMBL" id="CAJPIN010076285">
    <property type="protein sequence ID" value="CAG2067833.1"/>
    <property type="molecule type" value="Genomic_DNA"/>
</dbReference>
<dbReference type="Proteomes" id="UP001153148">
    <property type="component" value="Unassembled WGS sequence"/>
</dbReference>
<comment type="caution">
    <text evidence="2">The sequence shown here is derived from an EMBL/GenBank/DDBJ whole genome shotgun (WGS) entry which is preliminary data.</text>
</comment>
<protein>
    <recommendedName>
        <fullName evidence="1">Cyclic nucleotide-binding domain-containing protein</fullName>
    </recommendedName>
</protein>
<dbReference type="PROSITE" id="PS00889">
    <property type="entry name" value="CNMP_BINDING_2"/>
    <property type="match status" value="1"/>
</dbReference>
<reference evidence="2" key="1">
    <citation type="submission" date="2021-03" db="EMBL/GenBank/DDBJ databases">
        <authorList>
            <person name="Tran Van P."/>
        </authorList>
    </citation>
    <scope>NUCLEOTIDE SEQUENCE</scope>
</reference>
<sequence>MIVLGSTEEEDLGTLVRGDFFGEQALLHQVLRQATITALSPGVECLVMEREPFEKYLGGIEGLKDKVYPPVISYQAKQ</sequence>
<evidence type="ECO:0000313" key="2">
    <source>
        <dbReference type="EMBL" id="CAG2067833.1"/>
    </source>
</evidence>
<dbReference type="InterPro" id="IPR018488">
    <property type="entry name" value="cNMP-bd_CS"/>
</dbReference>
<accession>A0ABN7PL67</accession>
<evidence type="ECO:0000313" key="3">
    <source>
        <dbReference type="Proteomes" id="UP001153148"/>
    </source>
</evidence>
<dbReference type="Pfam" id="PF00027">
    <property type="entry name" value="cNMP_binding"/>
    <property type="match status" value="1"/>
</dbReference>
<dbReference type="Gene3D" id="2.60.120.10">
    <property type="entry name" value="Jelly Rolls"/>
    <property type="match status" value="1"/>
</dbReference>